<dbReference type="OMA" id="MLMWMAP"/>
<dbReference type="InterPro" id="IPR019013">
    <property type="entry name" value="Vma21"/>
</dbReference>
<name>D8SU27_SELML</name>
<keyword evidence="9" id="KW-1185">Reference proteome</keyword>
<dbReference type="HOGENOM" id="CLU_137078_2_0_1"/>
<dbReference type="GO" id="GO:0031410">
    <property type="term" value="C:cytoplasmic vesicle"/>
    <property type="evidence" value="ECO:0007669"/>
    <property type="project" value="UniProtKB-KW"/>
</dbReference>
<evidence type="ECO:0000313" key="8">
    <source>
        <dbReference type="EMBL" id="EFJ12182.1"/>
    </source>
</evidence>
<proteinExistence type="predicted"/>
<keyword evidence="5" id="KW-0968">Cytoplasmic vesicle</keyword>
<organism evidence="9">
    <name type="scientific">Selaginella moellendorffii</name>
    <name type="common">Spikemoss</name>
    <dbReference type="NCBI Taxonomy" id="88036"/>
    <lineage>
        <taxon>Eukaryota</taxon>
        <taxon>Viridiplantae</taxon>
        <taxon>Streptophyta</taxon>
        <taxon>Embryophyta</taxon>
        <taxon>Tracheophyta</taxon>
        <taxon>Lycopodiopsida</taxon>
        <taxon>Selaginellales</taxon>
        <taxon>Selaginellaceae</taxon>
        <taxon>Selaginella</taxon>
    </lineage>
</organism>
<evidence type="ECO:0000313" key="9">
    <source>
        <dbReference type="Proteomes" id="UP000001514"/>
    </source>
</evidence>
<dbReference type="PANTHER" id="PTHR31792:SF3">
    <property type="entry name" value="VACUOLAR ATPASE ASSEMBLY INTEGRAL MEMBRANE PROTEIN VMA21"/>
    <property type="match status" value="1"/>
</dbReference>
<keyword evidence="1 7" id="KW-0812">Transmembrane</keyword>
<dbReference type="AlphaFoldDB" id="D8SU27"/>
<evidence type="ECO:0000256" key="2">
    <source>
        <dbReference type="ARBA" id="ARBA00022824"/>
    </source>
</evidence>
<feature type="transmembrane region" description="Helical" evidence="7">
    <location>
        <begin position="35"/>
        <end position="57"/>
    </location>
</feature>
<dbReference type="GO" id="GO:0005789">
    <property type="term" value="C:endoplasmic reticulum membrane"/>
    <property type="evidence" value="ECO:0000318"/>
    <property type="project" value="GO_Central"/>
</dbReference>
<keyword evidence="4 7" id="KW-0472">Membrane</keyword>
<dbReference type="Gramene" id="EFJ12182">
    <property type="protein sequence ID" value="EFJ12182"/>
    <property type="gene ID" value="SELMODRAFT_49779"/>
</dbReference>
<dbReference type="KEGG" id="smo:SELMODRAFT_49779"/>
<accession>D8SU27</accession>
<dbReference type="FunCoup" id="D8SU27">
    <property type="interactions" value="1323"/>
</dbReference>
<dbReference type="PANTHER" id="PTHR31792">
    <property type="entry name" value="VACUOLAR ATPASE ASSEMBLY INTEGRAL MEMBRANE PROTEIN VMA21"/>
    <property type="match status" value="1"/>
</dbReference>
<dbReference type="EMBL" id="GL377641">
    <property type="protein sequence ID" value="EFJ12182.1"/>
    <property type="molecule type" value="Genomic_DNA"/>
</dbReference>
<evidence type="ECO:0000256" key="6">
    <source>
        <dbReference type="SAM" id="MobiDB-lite"/>
    </source>
</evidence>
<dbReference type="Pfam" id="PF09446">
    <property type="entry name" value="VMA21"/>
    <property type="match status" value="1"/>
</dbReference>
<keyword evidence="2" id="KW-0256">Endoplasmic reticulum</keyword>
<dbReference type="Proteomes" id="UP000001514">
    <property type="component" value="Unassembled WGS sequence"/>
</dbReference>
<evidence type="ECO:0000256" key="4">
    <source>
        <dbReference type="ARBA" id="ARBA00023136"/>
    </source>
</evidence>
<feature type="non-terminal residue" evidence="8">
    <location>
        <position position="1"/>
    </location>
</feature>
<dbReference type="eggNOG" id="ENOG502S3YI">
    <property type="taxonomic scope" value="Eukaryota"/>
</dbReference>
<evidence type="ECO:0000256" key="3">
    <source>
        <dbReference type="ARBA" id="ARBA00022989"/>
    </source>
</evidence>
<evidence type="ECO:0008006" key="10">
    <source>
        <dbReference type="Google" id="ProtNLM"/>
    </source>
</evidence>
<feature type="region of interest" description="Disordered" evidence="6">
    <location>
        <begin position="62"/>
        <end position="86"/>
    </location>
</feature>
<dbReference type="GO" id="GO:0070072">
    <property type="term" value="P:vacuolar proton-transporting V-type ATPase complex assembly"/>
    <property type="evidence" value="ECO:0000318"/>
    <property type="project" value="GO_Central"/>
</dbReference>
<dbReference type="InParanoid" id="D8SU27"/>
<reference evidence="8 9" key="1">
    <citation type="journal article" date="2011" name="Science">
        <title>The Selaginella genome identifies genetic changes associated with the evolution of vascular plants.</title>
        <authorList>
            <person name="Banks J.A."/>
            <person name="Nishiyama T."/>
            <person name="Hasebe M."/>
            <person name="Bowman J.L."/>
            <person name="Gribskov M."/>
            <person name="dePamphilis C."/>
            <person name="Albert V.A."/>
            <person name="Aono N."/>
            <person name="Aoyama T."/>
            <person name="Ambrose B.A."/>
            <person name="Ashton N.W."/>
            <person name="Axtell M.J."/>
            <person name="Barker E."/>
            <person name="Barker M.S."/>
            <person name="Bennetzen J.L."/>
            <person name="Bonawitz N.D."/>
            <person name="Chapple C."/>
            <person name="Cheng C."/>
            <person name="Correa L.G."/>
            <person name="Dacre M."/>
            <person name="DeBarry J."/>
            <person name="Dreyer I."/>
            <person name="Elias M."/>
            <person name="Engstrom E.M."/>
            <person name="Estelle M."/>
            <person name="Feng L."/>
            <person name="Finet C."/>
            <person name="Floyd S.K."/>
            <person name="Frommer W.B."/>
            <person name="Fujita T."/>
            <person name="Gramzow L."/>
            <person name="Gutensohn M."/>
            <person name="Harholt J."/>
            <person name="Hattori M."/>
            <person name="Heyl A."/>
            <person name="Hirai T."/>
            <person name="Hiwatashi Y."/>
            <person name="Ishikawa M."/>
            <person name="Iwata M."/>
            <person name="Karol K.G."/>
            <person name="Koehler B."/>
            <person name="Kolukisaoglu U."/>
            <person name="Kubo M."/>
            <person name="Kurata T."/>
            <person name="Lalonde S."/>
            <person name="Li K."/>
            <person name="Li Y."/>
            <person name="Litt A."/>
            <person name="Lyons E."/>
            <person name="Manning G."/>
            <person name="Maruyama T."/>
            <person name="Michael T.P."/>
            <person name="Mikami K."/>
            <person name="Miyazaki S."/>
            <person name="Morinaga S."/>
            <person name="Murata T."/>
            <person name="Mueller-Roeber B."/>
            <person name="Nelson D.R."/>
            <person name="Obara M."/>
            <person name="Oguri Y."/>
            <person name="Olmstead R.G."/>
            <person name="Onodera N."/>
            <person name="Petersen B.L."/>
            <person name="Pils B."/>
            <person name="Prigge M."/>
            <person name="Rensing S.A."/>
            <person name="Riano-Pachon D.M."/>
            <person name="Roberts A.W."/>
            <person name="Sato Y."/>
            <person name="Scheller H.V."/>
            <person name="Schulz B."/>
            <person name="Schulz C."/>
            <person name="Shakirov E.V."/>
            <person name="Shibagaki N."/>
            <person name="Shinohara N."/>
            <person name="Shippen D.E."/>
            <person name="Soerensen I."/>
            <person name="Sotooka R."/>
            <person name="Sugimoto N."/>
            <person name="Sugita M."/>
            <person name="Sumikawa N."/>
            <person name="Tanurdzic M."/>
            <person name="Theissen G."/>
            <person name="Ulvskov P."/>
            <person name="Wakazuki S."/>
            <person name="Weng J.K."/>
            <person name="Willats W.W."/>
            <person name="Wipf D."/>
            <person name="Wolf P.G."/>
            <person name="Yang L."/>
            <person name="Zimmer A.D."/>
            <person name="Zhu Q."/>
            <person name="Mitros T."/>
            <person name="Hellsten U."/>
            <person name="Loque D."/>
            <person name="Otillar R."/>
            <person name="Salamov A."/>
            <person name="Schmutz J."/>
            <person name="Shapiro H."/>
            <person name="Lindquist E."/>
            <person name="Lucas S."/>
            <person name="Rokhsar D."/>
            <person name="Grigoriev I.V."/>
        </authorList>
    </citation>
    <scope>NUCLEOTIDE SEQUENCE [LARGE SCALE GENOMIC DNA]</scope>
</reference>
<evidence type="ECO:0000256" key="7">
    <source>
        <dbReference type="SAM" id="Phobius"/>
    </source>
</evidence>
<feature type="non-terminal residue" evidence="8">
    <location>
        <position position="86"/>
    </location>
</feature>
<evidence type="ECO:0000256" key="5">
    <source>
        <dbReference type="ARBA" id="ARBA00023329"/>
    </source>
</evidence>
<keyword evidence="3 7" id="KW-1133">Transmembrane helix</keyword>
<protein>
    <recommendedName>
        <fullName evidence="10">Vacuolar ATPase assembly integral membrane protein VMA21 homolog</fullName>
    </recommendedName>
</protein>
<sequence length="86" mass="9366">KFAIASVFMWTAPLLILQAYKRDLLPGFSSLSPEVQTIVCGLLAVVSVNVVIAFYILSAMREPPTSTEPKPDPEFVSRARASVEAL</sequence>
<evidence type="ECO:0000256" key="1">
    <source>
        <dbReference type="ARBA" id="ARBA00022692"/>
    </source>
</evidence>
<gene>
    <name evidence="8" type="ORF">SELMODRAFT_49779</name>
</gene>